<keyword evidence="3" id="KW-1185">Reference proteome</keyword>
<name>A0A433RXU1_9BACL</name>
<dbReference type="Pfam" id="PF13556">
    <property type="entry name" value="HTH_30"/>
    <property type="match status" value="1"/>
</dbReference>
<evidence type="ECO:0000259" key="1">
    <source>
        <dbReference type="Pfam" id="PF13556"/>
    </source>
</evidence>
<dbReference type="AlphaFoldDB" id="A0A433RXU1"/>
<sequence>MQTQKLVERVAKQLRDASRQLVHLSTEDAFSYIADACRKELPIDFSAIAMANNGQYVLKAWSGEAHPLANSFPLNVNECTPLLTEEVVTHLHLLESCALFQMMQYTDVPSWFTVPFKIDDTRFGFCLIGYLTPIELIPDMGTVFNEFGKDVGVSMLYQHEKDDKQQLEQLLLYQQTLLNETLIGDAFDGLTKKISELLQNSVVIFDRFHHVLSEAWLDTKQPYDSLNEHHPIHVGHDVLGYIALLKPSPTTHYVQLSIEVAKNMYAIQFMKQKVAVEAYEKKKEQLLERLLQQPFDMQSVLAQANLLNIDLTLPLFIAVVETTIDMTEKAKPFEPALTVIQHYEHAVLLFKDRTQCHAFYDHIQKSAPIKLLYSRPIQKLQDVRTELTKLQQALPLISTACIDYATLGVLPLLQEIEHYDAFVTEQLAALSPQLVDTLKQYLAHNGHASETAKALFIHRSTLLYRLEKIEEALHCSLQHSETRFTLQLALKLKELHNL</sequence>
<gene>
    <name evidence="2" type="ORF">QI30_02790</name>
</gene>
<feature type="domain" description="PucR C-terminal helix-turn-helix" evidence="1">
    <location>
        <begin position="434"/>
        <end position="492"/>
    </location>
</feature>
<dbReference type="InterPro" id="IPR051448">
    <property type="entry name" value="CdaR-like_regulators"/>
</dbReference>
<dbReference type="EMBL" id="JTFC01000008">
    <property type="protein sequence ID" value="RUS58091.1"/>
    <property type="molecule type" value="Genomic_DNA"/>
</dbReference>
<reference evidence="2 3" key="1">
    <citation type="submission" date="2014-11" db="EMBL/GenBank/DDBJ databases">
        <title>Genome sequence and analysis of novel Kurthia sp.</title>
        <authorList>
            <person name="Lawson J.N."/>
            <person name="Gonzalez J.E."/>
            <person name="Rinauldi L."/>
            <person name="Xuan Z."/>
            <person name="Firman A."/>
            <person name="Shaddox L."/>
            <person name="Trudeau A."/>
            <person name="Shah S."/>
            <person name="Reiman D."/>
        </authorList>
    </citation>
    <scope>NUCLEOTIDE SEQUENCE [LARGE SCALE GENOMIC DNA]</scope>
    <source>
        <strain evidence="2 3">3B1D</strain>
    </source>
</reference>
<dbReference type="PANTHER" id="PTHR33744:SF1">
    <property type="entry name" value="DNA-BINDING TRANSCRIPTIONAL ACTIVATOR ADER"/>
    <property type="match status" value="1"/>
</dbReference>
<accession>A0A433RXU1</accession>
<dbReference type="PANTHER" id="PTHR33744">
    <property type="entry name" value="CARBOHYDRATE DIACID REGULATOR"/>
    <property type="match status" value="1"/>
</dbReference>
<proteinExistence type="predicted"/>
<comment type="caution">
    <text evidence="2">The sequence shown here is derived from an EMBL/GenBank/DDBJ whole genome shotgun (WGS) entry which is preliminary data.</text>
</comment>
<evidence type="ECO:0000313" key="3">
    <source>
        <dbReference type="Proteomes" id="UP000288623"/>
    </source>
</evidence>
<dbReference type="Proteomes" id="UP000288623">
    <property type="component" value="Unassembled WGS sequence"/>
</dbReference>
<protein>
    <recommendedName>
        <fullName evidence="1">PucR C-terminal helix-turn-helix domain-containing protein</fullName>
    </recommendedName>
</protein>
<dbReference type="Gene3D" id="1.10.10.2840">
    <property type="entry name" value="PucR C-terminal helix-turn-helix domain"/>
    <property type="match status" value="1"/>
</dbReference>
<dbReference type="InterPro" id="IPR025736">
    <property type="entry name" value="PucR_C-HTH_dom"/>
</dbReference>
<dbReference type="InterPro" id="IPR042070">
    <property type="entry name" value="PucR_C-HTH_sf"/>
</dbReference>
<evidence type="ECO:0000313" key="2">
    <source>
        <dbReference type="EMBL" id="RUS58091.1"/>
    </source>
</evidence>
<organism evidence="2 3">
    <name type="scientific">Candidatus Kurthia intestinigallinarum</name>
    <dbReference type="NCBI Taxonomy" id="1562256"/>
    <lineage>
        <taxon>Bacteria</taxon>
        <taxon>Bacillati</taxon>
        <taxon>Bacillota</taxon>
        <taxon>Bacilli</taxon>
        <taxon>Bacillales</taxon>
        <taxon>Caryophanaceae</taxon>
        <taxon>Kurthia</taxon>
    </lineage>
</organism>